<comment type="caution">
    <text evidence="1">The sequence shown here is derived from an EMBL/GenBank/DDBJ whole genome shotgun (WGS) entry which is preliminary data.</text>
</comment>
<name>A0ABQ5MMU3_9FLAO</name>
<organism evidence="1 2">
    <name type="scientific">Neptunitalea lumnitzerae</name>
    <dbReference type="NCBI Taxonomy" id="2965509"/>
    <lineage>
        <taxon>Bacteria</taxon>
        <taxon>Pseudomonadati</taxon>
        <taxon>Bacteroidota</taxon>
        <taxon>Flavobacteriia</taxon>
        <taxon>Flavobacteriales</taxon>
        <taxon>Flavobacteriaceae</taxon>
        <taxon>Neptunitalea</taxon>
    </lineage>
</organism>
<evidence type="ECO:0000313" key="2">
    <source>
        <dbReference type="Proteomes" id="UP001143543"/>
    </source>
</evidence>
<gene>
    <name evidence="1" type="ORF">Y10_30410</name>
</gene>
<dbReference type="EMBL" id="BRVO01000004">
    <property type="protein sequence ID" value="GLB50673.1"/>
    <property type="molecule type" value="Genomic_DNA"/>
</dbReference>
<proteinExistence type="predicted"/>
<dbReference type="Pfam" id="PF11199">
    <property type="entry name" value="DUF2891"/>
    <property type="match status" value="1"/>
</dbReference>
<dbReference type="Proteomes" id="UP001143543">
    <property type="component" value="Unassembled WGS sequence"/>
</dbReference>
<keyword evidence="2" id="KW-1185">Reference proteome</keyword>
<accession>A0ABQ5MMU3</accession>
<dbReference type="InterPro" id="IPR021365">
    <property type="entry name" value="DUF2891"/>
</dbReference>
<reference evidence="1" key="1">
    <citation type="submission" date="2022-07" db="EMBL/GenBank/DDBJ databases">
        <title>Taxonomy of Novel Oxalotrophic and Methylotrophic Bacteria.</title>
        <authorList>
            <person name="Sahin N."/>
            <person name="Tani A."/>
        </authorList>
    </citation>
    <scope>NUCLEOTIDE SEQUENCE</scope>
    <source>
        <strain evidence="1">Y10</strain>
    </source>
</reference>
<evidence type="ECO:0000313" key="1">
    <source>
        <dbReference type="EMBL" id="GLB50673.1"/>
    </source>
</evidence>
<protein>
    <recommendedName>
        <fullName evidence="3">DUF2891 domain-containing protein</fullName>
    </recommendedName>
</protein>
<evidence type="ECO:0008006" key="3">
    <source>
        <dbReference type="Google" id="ProtNLM"/>
    </source>
</evidence>
<dbReference type="RefSeq" id="WP_281766307.1">
    <property type="nucleotide sequence ID" value="NZ_BRVO01000004.1"/>
</dbReference>
<sequence length="367" mass="41845">MKKFLLIVAVSFIYISCSEKETANNTKTTPKKQLTLTEAQAFTISQLPITCIDTEYPNKTGQLLQAATDLGTPSELHPAFYGCFDWHSSVHGHWSIVSVLNKYPNIKNRDTLIRILKEHITTENIQAEVAYFNRKGEYAYKRTYGWAWLLKLSEALQQSKINEVANLHTTLEPLTQCIVTRYLNYLPKLQYPTRVGTHTNTAFGLSLAYDYATSSKNDTLSKAIKETALRFFKNDKDCPFSWEPGGSDFLSPCLEEANLMRKILSKNEFKLWLEDFLPQLKNKDFELPIGIVSDRTDGHLVHLDGLNYSRAWCLYGIANTLSPDYNHLNNLANNHIERALQNLTNDSYEGSHWLGTFALYALLSNQP</sequence>